<dbReference type="SUPFAM" id="SSF55811">
    <property type="entry name" value="Nudix"/>
    <property type="match status" value="1"/>
</dbReference>
<protein>
    <recommendedName>
        <fullName evidence="8">Nudix hydrolase domain-containing protein</fullName>
    </recommendedName>
</protein>
<dbReference type="PANTHER" id="PTHR12992">
    <property type="entry name" value="NUDIX HYDROLASE"/>
    <property type="match status" value="1"/>
</dbReference>
<dbReference type="InterPro" id="IPR045121">
    <property type="entry name" value="CoAse"/>
</dbReference>
<evidence type="ECO:0000256" key="3">
    <source>
        <dbReference type="ARBA" id="ARBA00022723"/>
    </source>
</evidence>
<evidence type="ECO:0000256" key="2">
    <source>
        <dbReference type="ARBA" id="ARBA00001946"/>
    </source>
</evidence>
<keyword evidence="4" id="KW-0378">Hydrolase</keyword>
<feature type="compositionally biased region" description="Basic and acidic residues" evidence="7">
    <location>
        <begin position="275"/>
        <end position="286"/>
    </location>
</feature>
<dbReference type="EMBL" id="RWJN01000002">
    <property type="protein sequence ID" value="TCD71865.1"/>
    <property type="molecule type" value="Genomic_DNA"/>
</dbReference>
<dbReference type="Proteomes" id="UP000292702">
    <property type="component" value="Unassembled WGS sequence"/>
</dbReference>
<dbReference type="InterPro" id="IPR000086">
    <property type="entry name" value="NUDIX_hydrolase_dom"/>
</dbReference>
<dbReference type="InterPro" id="IPR015797">
    <property type="entry name" value="NUDIX_hydrolase-like_dom_sf"/>
</dbReference>
<dbReference type="GO" id="GO:0046872">
    <property type="term" value="F:metal ion binding"/>
    <property type="evidence" value="ECO:0007669"/>
    <property type="project" value="UniProtKB-KW"/>
</dbReference>
<feature type="region of interest" description="Disordered" evidence="7">
    <location>
        <begin position="265"/>
        <end position="287"/>
    </location>
</feature>
<proteinExistence type="predicted"/>
<dbReference type="PROSITE" id="PS51462">
    <property type="entry name" value="NUDIX"/>
    <property type="match status" value="1"/>
</dbReference>
<keyword evidence="10" id="KW-1185">Reference proteome</keyword>
<dbReference type="AlphaFoldDB" id="A0A4R0RXT0"/>
<comment type="cofactor">
    <cofactor evidence="2">
        <name>Mg(2+)</name>
        <dbReference type="ChEBI" id="CHEBI:18420"/>
    </cofactor>
</comment>
<dbReference type="STRING" id="92696.A0A4R0RXT0"/>
<comment type="cofactor">
    <cofactor evidence="1">
        <name>Mn(2+)</name>
        <dbReference type="ChEBI" id="CHEBI:29035"/>
    </cofactor>
</comment>
<dbReference type="Gene3D" id="3.90.79.10">
    <property type="entry name" value="Nucleoside Triphosphate Pyrophosphohydrolase"/>
    <property type="match status" value="1"/>
</dbReference>
<evidence type="ECO:0000256" key="4">
    <source>
        <dbReference type="ARBA" id="ARBA00022801"/>
    </source>
</evidence>
<keyword evidence="5" id="KW-0460">Magnesium</keyword>
<keyword evidence="3" id="KW-0479">Metal-binding</keyword>
<dbReference type="GO" id="GO:0015938">
    <property type="term" value="P:coenzyme A catabolic process"/>
    <property type="evidence" value="ECO:0007669"/>
    <property type="project" value="TreeGrafter"/>
</dbReference>
<evidence type="ECO:0000256" key="5">
    <source>
        <dbReference type="ARBA" id="ARBA00022842"/>
    </source>
</evidence>
<evidence type="ECO:0000256" key="1">
    <source>
        <dbReference type="ARBA" id="ARBA00001936"/>
    </source>
</evidence>
<dbReference type="OrthoDB" id="206213at2759"/>
<accession>A0A4R0RXT0</accession>
<dbReference type="GO" id="GO:0010945">
    <property type="term" value="F:coenzyme A diphosphatase activity"/>
    <property type="evidence" value="ECO:0007669"/>
    <property type="project" value="InterPro"/>
</dbReference>
<comment type="caution">
    <text evidence="9">The sequence shown here is derived from an EMBL/GenBank/DDBJ whole genome shotgun (WGS) entry which is preliminary data.</text>
</comment>
<dbReference type="Pfam" id="PF00293">
    <property type="entry name" value="NUDIX"/>
    <property type="match status" value="1"/>
</dbReference>
<organism evidence="9 10">
    <name type="scientific">Steccherinum ochraceum</name>
    <dbReference type="NCBI Taxonomy" id="92696"/>
    <lineage>
        <taxon>Eukaryota</taxon>
        <taxon>Fungi</taxon>
        <taxon>Dikarya</taxon>
        <taxon>Basidiomycota</taxon>
        <taxon>Agaricomycotina</taxon>
        <taxon>Agaricomycetes</taxon>
        <taxon>Polyporales</taxon>
        <taxon>Steccherinaceae</taxon>
        <taxon>Steccherinum</taxon>
    </lineage>
</organism>
<evidence type="ECO:0000256" key="6">
    <source>
        <dbReference type="ARBA" id="ARBA00023211"/>
    </source>
</evidence>
<sequence>MSARVSESTLLPTLMFRAFMSSSGVTSARSAASVVSLTSPFTPSTLLTIRSTLNAAYSRAEHNSEYQYDPSETHAAVLVPLCNVNNKPGILLEVRGKLRTHSGEVSFPGGRVDNTDASSLEAALRETHEEVGIHPDQVEILGRLGPPELSLGGMRVWPYVGFIHSQPLQSRVTGAAGLTTAAHAGKVGEEHESSHEPLPSLSLANLVLSQREVAHAFHLPLLAAVSPPRLHLYHFRGSEPYWSIDVSDIIASAKDSDQVDVVSSSRAPGTSIEFNNREDPLKRDEVGGGQEGRLEAWGLTGWYLTAFFRTLGVYR</sequence>
<evidence type="ECO:0000313" key="10">
    <source>
        <dbReference type="Proteomes" id="UP000292702"/>
    </source>
</evidence>
<evidence type="ECO:0000259" key="8">
    <source>
        <dbReference type="PROSITE" id="PS51462"/>
    </source>
</evidence>
<dbReference type="CDD" id="cd03426">
    <property type="entry name" value="NUDIX_CoAse_Nudt7"/>
    <property type="match status" value="1"/>
</dbReference>
<feature type="domain" description="Nudix hydrolase" evidence="8">
    <location>
        <begin position="72"/>
        <end position="225"/>
    </location>
</feature>
<name>A0A4R0RXT0_9APHY</name>
<dbReference type="PANTHER" id="PTHR12992:SF24">
    <property type="entry name" value="PEROXISOMAL COENZYME A DIPHOSPHATASE NUDT7"/>
    <property type="match status" value="1"/>
</dbReference>
<evidence type="ECO:0000313" key="9">
    <source>
        <dbReference type="EMBL" id="TCD71865.1"/>
    </source>
</evidence>
<keyword evidence="6" id="KW-0464">Manganese</keyword>
<gene>
    <name evidence="9" type="ORF">EIP91_003208</name>
</gene>
<reference evidence="9 10" key="1">
    <citation type="submission" date="2018-11" db="EMBL/GenBank/DDBJ databases">
        <title>Genome assembly of Steccherinum ochraceum LE-BIN_3174, the white-rot fungus of the Steccherinaceae family (The Residual Polyporoid clade, Polyporales, Basidiomycota).</title>
        <authorList>
            <person name="Fedorova T.V."/>
            <person name="Glazunova O.A."/>
            <person name="Landesman E.O."/>
            <person name="Moiseenko K.V."/>
            <person name="Psurtseva N.V."/>
            <person name="Savinova O.S."/>
            <person name="Shakhova N.V."/>
            <person name="Tyazhelova T.V."/>
            <person name="Vasina D.V."/>
        </authorList>
    </citation>
    <scope>NUCLEOTIDE SEQUENCE [LARGE SCALE GENOMIC DNA]</scope>
    <source>
        <strain evidence="9 10">LE-BIN_3174</strain>
    </source>
</reference>
<evidence type="ECO:0000256" key="7">
    <source>
        <dbReference type="SAM" id="MobiDB-lite"/>
    </source>
</evidence>